<evidence type="ECO:0000256" key="2">
    <source>
        <dbReference type="ARBA" id="ARBA00010617"/>
    </source>
</evidence>
<dbReference type="AlphaFoldDB" id="A0A395J6T0"/>
<dbReference type="GO" id="GO:0020037">
    <property type="term" value="F:heme binding"/>
    <property type="evidence" value="ECO:0007669"/>
    <property type="project" value="InterPro"/>
</dbReference>
<dbReference type="InterPro" id="IPR050121">
    <property type="entry name" value="Cytochrome_P450_monoxygenase"/>
</dbReference>
<evidence type="ECO:0000256" key="4">
    <source>
        <dbReference type="ARBA" id="ARBA00022723"/>
    </source>
</evidence>
<gene>
    <name evidence="8" type="ORF">DID88_008909</name>
</gene>
<keyword evidence="4" id="KW-0479">Metal-binding</keyword>
<evidence type="ECO:0000256" key="1">
    <source>
        <dbReference type="ARBA" id="ARBA00001971"/>
    </source>
</evidence>
<protein>
    <recommendedName>
        <fullName evidence="10">Cytochrome P450</fullName>
    </recommendedName>
</protein>
<keyword evidence="7" id="KW-0472">Membrane</keyword>
<dbReference type="Proteomes" id="UP000249056">
    <property type="component" value="Unassembled WGS sequence"/>
</dbReference>
<comment type="similarity">
    <text evidence="2">Belongs to the cytochrome P450 family.</text>
</comment>
<evidence type="ECO:0000256" key="6">
    <source>
        <dbReference type="ARBA" id="ARBA00023026"/>
    </source>
</evidence>
<feature type="transmembrane region" description="Helical" evidence="7">
    <location>
        <begin position="6"/>
        <end position="31"/>
    </location>
</feature>
<dbReference type="GO" id="GO:0004497">
    <property type="term" value="F:monooxygenase activity"/>
    <property type="evidence" value="ECO:0007669"/>
    <property type="project" value="InterPro"/>
</dbReference>
<keyword evidence="7" id="KW-1133">Transmembrane helix</keyword>
<dbReference type="GO" id="GO:0016705">
    <property type="term" value="F:oxidoreductase activity, acting on paired donors, with incorporation or reduction of molecular oxygen"/>
    <property type="evidence" value="ECO:0007669"/>
    <property type="project" value="InterPro"/>
</dbReference>
<dbReference type="OrthoDB" id="3945418at2759"/>
<comment type="caution">
    <text evidence="8">The sequence shown here is derived from an EMBL/GenBank/DDBJ whole genome shotgun (WGS) entry which is preliminary data.</text>
</comment>
<dbReference type="PANTHER" id="PTHR24305">
    <property type="entry name" value="CYTOCHROME P450"/>
    <property type="match status" value="1"/>
</dbReference>
<evidence type="ECO:0000313" key="9">
    <source>
        <dbReference type="Proteomes" id="UP000249056"/>
    </source>
</evidence>
<keyword evidence="9" id="KW-1185">Reference proteome</keyword>
<keyword evidence="5" id="KW-0408">Iron</keyword>
<evidence type="ECO:0000313" key="8">
    <source>
        <dbReference type="EMBL" id="RAL68205.1"/>
    </source>
</evidence>
<dbReference type="InterPro" id="IPR036396">
    <property type="entry name" value="Cyt_P450_sf"/>
</dbReference>
<dbReference type="Pfam" id="PF00067">
    <property type="entry name" value="p450"/>
    <property type="match status" value="1"/>
</dbReference>
<comment type="cofactor">
    <cofactor evidence="1">
        <name>heme</name>
        <dbReference type="ChEBI" id="CHEBI:30413"/>
    </cofactor>
</comment>
<proteinExistence type="inferred from homology"/>
<dbReference type="SUPFAM" id="SSF48264">
    <property type="entry name" value="Cytochrome P450"/>
    <property type="match status" value="1"/>
</dbReference>
<dbReference type="GO" id="GO:0005506">
    <property type="term" value="F:iron ion binding"/>
    <property type="evidence" value="ECO:0007669"/>
    <property type="project" value="InterPro"/>
</dbReference>
<dbReference type="InterPro" id="IPR001128">
    <property type="entry name" value="Cyt_P450"/>
</dbReference>
<evidence type="ECO:0000256" key="7">
    <source>
        <dbReference type="SAM" id="Phobius"/>
    </source>
</evidence>
<evidence type="ECO:0000256" key="5">
    <source>
        <dbReference type="ARBA" id="ARBA00023004"/>
    </source>
</evidence>
<dbReference type="PANTHER" id="PTHR24305:SF210">
    <property type="entry name" value="CYTOCHROME P450 MONOOXYGENASE ASQL-RELATED"/>
    <property type="match status" value="1"/>
</dbReference>
<sequence length="230" mass="26003">MASTVSGGGIIGVIIHLSLYVVVISVSFVAYKVMYNLYFHPLAKFPGPKLAAITDGWMSYYSISGDWHKILIQLHDRYGPVVRFAPNELDFASPQAYQDIYGHAKQGKLPWLKGSSYHTGEETNVGIVSARDPAIHREIRKSLSHAFSAKALRLQEEVVVQYMDMLVSQIAERKDDEKGLNMAKWYNWLTFDIIGDLAFGDHLMQSNLEKDIHGLILFLVVSISWLSWEL</sequence>
<keyword evidence="7" id="KW-0812">Transmembrane</keyword>
<keyword evidence="6" id="KW-0843">Virulence</keyword>
<reference evidence="8 9" key="1">
    <citation type="submission" date="2018-06" db="EMBL/GenBank/DDBJ databases">
        <title>Genome Sequence of the Brown Rot Fungal Pathogen Monilinia fructigena.</title>
        <authorList>
            <person name="Landi L."/>
            <person name="De Miccolis Angelini R.M."/>
            <person name="Pollastro S."/>
            <person name="Abate D."/>
            <person name="Faretra F."/>
            <person name="Romanazzi G."/>
        </authorList>
    </citation>
    <scope>NUCLEOTIDE SEQUENCE [LARGE SCALE GENOMIC DNA]</scope>
    <source>
        <strain evidence="8 9">Mfrg269</strain>
    </source>
</reference>
<accession>A0A395J6T0</accession>
<keyword evidence="3" id="KW-0349">Heme</keyword>
<name>A0A395J6T0_9HELO</name>
<organism evidence="8 9">
    <name type="scientific">Monilinia fructigena</name>
    <dbReference type="NCBI Taxonomy" id="38457"/>
    <lineage>
        <taxon>Eukaryota</taxon>
        <taxon>Fungi</taxon>
        <taxon>Dikarya</taxon>
        <taxon>Ascomycota</taxon>
        <taxon>Pezizomycotina</taxon>
        <taxon>Leotiomycetes</taxon>
        <taxon>Helotiales</taxon>
        <taxon>Sclerotiniaceae</taxon>
        <taxon>Monilinia</taxon>
    </lineage>
</organism>
<dbReference type="EMBL" id="QKRW01000002">
    <property type="protein sequence ID" value="RAL68205.1"/>
    <property type="molecule type" value="Genomic_DNA"/>
</dbReference>
<dbReference type="Gene3D" id="1.10.630.10">
    <property type="entry name" value="Cytochrome P450"/>
    <property type="match status" value="1"/>
</dbReference>
<evidence type="ECO:0008006" key="10">
    <source>
        <dbReference type="Google" id="ProtNLM"/>
    </source>
</evidence>
<evidence type="ECO:0000256" key="3">
    <source>
        <dbReference type="ARBA" id="ARBA00022617"/>
    </source>
</evidence>